<evidence type="ECO:0000313" key="2">
    <source>
        <dbReference type="Proteomes" id="UP000251513"/>
    </source>
</evidence>
<dbReference type="AlphaFoldDB" id="A0AA44YZ47"/>
<reference evidence="1 2" key="1">
    <citation type="submission" date="2018-03" db="EMBL/GenBank/DDBJ databases">
        <title>Sequencing of reference strains of Xanthomonas.</title>
        <authorList>
            <person name="Studholme D.J."/>
            <person name="Vicente J."/>
            <person name="Sarris P."/>
        </authorList>
    </citation>
    <scope>NUCLEOTIDE SEQUENCE [LARGE SCALE GENOMIC DNA]</scope>
    <source>
        <strain evidence="1 2">WHRI 5232</strain>
    </source>
</reference>
<dbReference type="RefSeq" id="WP_005916068.1">
    <property type="nucleotide sequence ID" value="NZ_CP013004.1"/>
</dbReference>
<proteinExistence type="predicted"/>
<gene>
    <name evidence="1" type="ORF">C7T86_22485</name>
</gene>
<dbReference type="Proteomes" id="UP000251513">
    <property type="component" value="Unassembled WGS sequence"/>
</dbReference>
<comment type="caution">
    <text evidence="1">The sequence shown here is derived from an EMBL/GenBank/DDBJ whole genome shotgun (WGS) entry which is preliminary data.</text>
</comment>
<sequence>MQSMSDVMHDCKNFSPALDALHSRRSWIFQGAQNITHDECVQKFAIDCASSRAPIGLLRPKTAQALGRKGVAPVSNLRQDSLPNRRTMARRWLD</sequence>
<protein>
    <submittedName>
        <fullName evidence="1">Uncharacterized protein</fullName>
    </submittedName>
</protein>
<name>A0AA44YZ47_XANCM</name>
<accession>A0AA44YZ47</accession>
<dbReference type="EMBL" id="PYJH01000079">
    <property type="protein sequence ID" value="PUE89958.1"/>
    <property type="molecule type" value="Genomic_DNA"/>
</dbReference>
<evidence type="ECO:0000313" key="1">
    <source>
        <dbReference type="EMBL" id="PUE89958.1"/>
    </source>
</evidence>
<organism evidence="1 2">
    <name type="scientific">Xanthomonas campestris pv. malvacearum</name>
    <dbReference type="NCBI Taxonomy" id="86040"/>
    <lineage>
        <taxon>Bacteria</taxon>
        <taxon>Pseudomonadati</taxon>
        <taxon>Pseudomonadota</taxon>
        <taxon>Gammaproteobacteria</taxon>
        <taxon>Lysobacterales</taxon>
        <taxon>Lysobacteraceae</taxon>
        <taxon>Xanthomonas</taxon>
    </lineage>
</organism>